<organism evidence="1 2">
    <name type="scientific">Paraburkholderia kururiensis</name>
    <dbReference type="NCBI Taxonomy" id="984307"/>
    <lineage>
        <taxon>Bacteria</taxon>
        <taxon>Pseudomonadati</taxon>
        <taxon>Pseudomonadota</taxon>
        <taxon>Betaproteobacteria</taxon>
        <taxon>Burkholderiales</taxon>
        <taxon>Burkholderiaceae</taxon>
        <taxon>Paraburkholderia</taxon>
    </lineage>
</organism>
<dbReference type="Proteomes" id="UP001325479">
    <property type="component" value="Chromosome"/>
</dbReference>
<keyword evidence="2" id="KW-1185">Reference proteome</keyword>
<reference evidence="1 2" key="1">
    <citation type="submission" date="2023-12" db="EMBL/GenBank/DDBJ databases">
        <title>Genome sequencing and assembly of bacterial species from a model synthetic community.</title>
        <authorList>
            <person name="Hogle S.L."/>
        </authorList>
    </citation>
    <scope>NUCLEOTIDE SEQUENCE [LARGE SCALE GENOMIC DNA]</scope>
    <source>
        <strain evidence="1 2">HAMBI 2494</strain>
    </source>
</reference>
<sequence length="71" mass="8223">MLSPHEFATLMLIKHGHKPHQLDRFEVHALQSHRLITLEQRESEYVNACVTPRGDSLLRAIARLPQSMPLR</sequence>
<protein>
    <submittedName>
        <fullName evidence="1">Uncharacterized protein</fullName>
    </submittedName>
</protein>
<accession>A0ABZ0WIQ8</accession>
<evidence type="ECO:0000313" key="1">
    <source>
        <dbReference type="EMBL" id="WQD77211.1"/>
    </source>
</evidence>
<dbReference type="EMBL" id="CP139965">
    <property type="protein sequence ID" value="WQD77211.1"/>
    <property type="molecule type" value="Genomic_DNA"/>
</dbReference>
<evidence type="ECO:0000313" key="2">
    <source>
        <dbReference type="Proteomes" id="UP001325479"/>
    </source>
</evidence>
<proteinExistence type="predicted"/>
<dbReference type="RefSeq" id="WP_114814735.1">
    <property type="nucleotide sequence ID" value="NZ_CP139965.1"/>
</dbReference>
<name>A0ABZ0WIQ8_9BURK</name>
<gene>
    <name evidence="1" type="ORF">U0042_24615</name>
</gene>